<dbReference type="AlphaFoldDB" id="A0A917FGB8"/>
<organism evidence="1 2">
    <name type="scientific">Terasakiella brassicae</name>
    <dbReference type="NCBI Taxonomy" id="1634917"/>
    <lineage>
        <taxon>Bacteria</taxon>
        <taxon>Pseudomonadati</taxon>
        <taxon>Pseudomonadota</taxon>
        <taxon>Alphaproteobacteria</taxon>
        <taxon>Rhodospirillales</taxon>
        <taxon>Terasakiellaceae</taxon>
        <taxon>Terasakiella</taxon>
    </lineage>
</organism>
<keyword evidence="2" id="KW-1185">Reference proteome</keyword>
<dbReference type="EMBL" id="BMHV01000055">
    <property type="protein sequence ID" value="GGF76747.1"/>
    <property type="molecule type" value="Genomic_DNA"/>
</dbReference>
<dbReference type="Proteomes" id="UP000632498">
    <property type="component" value="Unassembled WGS sequence"/>
</dbReference>
<protein>
    <submittedName>
        <fullName evidence="1">Uncharacterized protein</fullName>
    </submittedName>
</protein>
<proteinExistence type="predicted"/>
<reference evidence="1" key="2">
    <citation type="submission" date="2020-09" db="EMBL/GenBank/DDBJ databases">
        <authorList>
            <person name="Sun Q."/>
            <person name="Zhou Y."/>
        </authorList>
    </citation>
    <scope>NUCLEOTIDE SEQUENCE</scope>
    <source>
        <strain evidence="1">CGMCC 1.15254</strain>
    </source>
</reference>
<evidence type="ECO:0000313" key="1">
    <source>
        <dbReference type="EMBL" id="GGF76747.1"/>
    </source>
</evidence>
<evidence type="ECO:0000313" key="2">
    <source>
        <dbReference type="Proteomes" id="UP000632498"/>
    </source>
</evidence>
<accession>A0A917FGB8</accession>
<comment type="caution">
    <text evidence="1">The sequence shown here is derived from an EMBL/GenBank/DDBJ whole genome shotgun (WGS) entry which is preliminary data.</text>
</comment>
<gene>
    <name evidence="1" type="ORF">GCM10011332_33400</name>
</gene>
<sequence>MDKEQRKNSPYPVPLSQIVTEGQFKRGAPDKAYILIFTSVYEGDF</sequence>
<reference evidence="1" key="1">
    <citation type="journal article" date="2014" name="Int. J. Syst. Evol. Microbiol.">
        <title>Complete genome sequence of Corynebacterium casei LMG S-19264T (=DSM 44701T), isolated from a smear-ripened cheese.</title>
        <authorList>
            <consortium name="US DOE Joint Genome Institute (JGI-PGF)"/>
            <person name="Walter F."/>
            <person name="Albersmeier A."/>
            <person name="Kalinowski J."/>
            <person name="Ruckert C."/>
        </authorList>
    </citation>
    <scope>NUCLEOTIDE SEQUENCE</scope>
    <source>
        <strain evidence="1">CGMCC 1.15254</strain>
    </source>
</reference>
<name>A0A917FGB8_9PROT</name>